<organism evidence="2 3">
    <name type="scientific">Kutzneria chonburiensis</name>
    <dbReference type="NCBI Taxonomy" id="1483604"/>
    <lineage>
        <taxon>Bacteria</taxon>
        <taxon>Bacillati</taxon>
        <taxon>Actinomycetota</taxon>
        <taxon>Actinomycetes</taxon>
        <taxon>Pseudonocardiales</taxon>
        <taxon>Pseudonocardiaceae</taxon>
        <taxon>Kutzneria</taxon>
    </lineage>
</organism>
<comment type="caution">
    <text evidence="2">The sequence shown here is derived from an EMBL/GenBank/DDBJ whole genome shotgun (WGS) entry which is preliminary data.</text>
</comment>
<dbReference type="RefSeq" id="WP_273935443.1">
    <property type="nucleotide sequence ID" value="NZ_CP097263.1"/>
</dbReference>
<feature type="chain" id="PRO_5047341568" description="DUF3558 domain-containing protein" evidence="1">
    <location>
        <begin position="23"/>
        <end position="319"/>
    </location>
</feature>
<sequence length="319" mass="33094">MLRLACAVLAAVALLTACSPNVDTTRSVAGRNTVTGQPEGNTAAMDPAFTETKLRLVDPCALLDDKLLAAVGTPDGKPHGDPFQGCKAQVTVDDVQNTVTVTLGDAVPEWDRDALSLAGMRVLEARQTGSCTDKAVTQASPTRAVVVRAEVKGGEPCAVARQVLTGVIARIRTAPPRVPMGSSVMAGQDPCLLVDRATIFAIVPGGDPKRDSESLYDCAWRQKGVTLEVYGKIGSDPSVAGFDAAPTPVDLGGGVTAYRSDTSAGYPSCTLKWADRPMADGVGEIVTVYVANGQKLPDFDTCAKAVVAGKIVVANLPKS</sequence>
<evidence type="ECO:0000313" key="3">
    <source>
        <dbReference type="Proteomes" id="UP001589810"/>
    </source>
</evidence>
<accession>A0ABV6MV00</accession>
<evidence type="ECO:0000256" key="1">
    <source>
        <dbReference type="SAM" id="SignalP"/>
    </source>
</evidence>
<gene>
    <name evidence="2" type="ORF">ACFFH7_20815</name>
</gene>
<name>A0ABV6MV00_9PSEU</name>
<dbReference type="EMBL" id="JBHLUD010000007">
    <property type="protein sequence ID" value="MFC0543959.1"/>
    <property type="molecule type" value="Genomic_DNA"/>
</dbReference>
<evidence type="ECO:0008006" key="4">
    <source>
        <dbReference type="Google" id="ProtNLM"/>
    </source>
</evidence>
<proteinExistence type="predicted"/>
<keyword evidence="1" id="KW-0732">Signal</keyword>
<protein>
    <recommendedName>
        <fullName evidence="4">DUF3558 domain-containing protein</fullName>
    </recommendedName>
</protein>
<feature type="signal peptide" evidence="1">
    <location>
        <begin position="1"/>
        <end position="22"/>
    </location>
</feature>
<keyword evidence="3" id="KW-1185">Reference proteome</keyword>
<evidence type="ECO:0000313" key="2">
    <source>
        <dbReference type="EMBL" id="MFC0543959.1"/>
    </source>
</evidence>
<dbReference type="PROSITE" id="PS51257">
    <property type="entry name" value="PROKAR_LIPOPROTEIN"/>
    <property type="match status" value="1"/>
</dbReference>
<dbReference type="Proteomes" id="UP001589810">
    <property type="component" value="Unassembled WGS sequence"/>
</dbReference>
<reference evidence="2 3" key="1">
    <citation type="submission" date="2024-09" db="EMBL/GenBank/DDBJ databases">
        <authorList>
            <person name="Sun Q."/>
            <person name="Mori K."/>
        </authorList>
    </citation>
    <scope>NUCLEOTIDE SEQUENCE [LARGE SCALE GENOMIC DNA]</scope>
    <source>
        <strain evidence="2 3">TBRC 1432</strain>
    </source>
</reference>